<reference evidence="2" key="1">
    <citation type="submission" date="2021-03" db="EMBL/GenBank/DDBJ databases">
        <authorList>
            <person name="Tran Van P."/>
        </authorList>
    </citation>
    <scope>NUCLEOTIDE SEQUENCE</scope>
</reference>
<feature type="non-terminal residue" evidence="2">
    <location>
        <position position="427"/>
    </location>
</feature>
<organism evidence="2 3">
    <name type="scientific">Timema podura</name>
    <name type="common">Walking stick</name>
    <dbReference type="NCBI Taxonomy" id="61482"/>
    <lineage>
        <taxon>Eukaryota</taxon>
        <taxon>Metazoa</taxon>
        <taxon>Ecdysozoa</taxon>
        <taxon>Arthropoda</taxon>
        <taxon>Hexapoda</taxon>
        <taxon>Insecta</taxon>
        <taxon>Pterygota</taxon>
        <taxon>Neoptera</taxon>
        <taxon>Polyneoptera</taxon>
        <taxon>Phasmatodea</taxon>
        <taxon>Timematodea</taxon>
        <taxon>Timematoidea</taxon>
        <taxon>Timematidae</taxon>
        <taxon>Timema</taxon>
    </lineage>
</organism>
<evidence type="ECO:0000313" key="2">
    <source>
        <dbReference type="EMBL" id="CAG2061501.1"/>
    </source>
</evidence>
<evidence type="ECO:0000256" key="1">
    <source>
        <dbReference type="SAM" id="MobiDB-lite"/>
    </source>
</evidence>
<accession>A0ABN7P305</accession>
<proteinExistence type="predicted"/>
<evidence type="ECO:0000313" key="3">
    <source>
        <dbReference type="Proteomes" id="UP001153148"/>
    </source>
</evidence>
<gene>
    <name evidence="2" type="ORF">TPAB3V08_LOCUS8455</name>
</gene>
<dbReference type="EMBL" id="CAJPIN010016127">
    <property type="protein sequence ID" value="CAG2061501.1"/>
    <property type="molecule type" value="Genomic_DNA"/>
</dbReference>
<protein>
    <submittedName>
        <fullName evidence="2">Uncharacterized protein</fullName>
    </submittedName>
</protein>
<dbReference type="Proteomes" id="UP001153148">
    <property type="component" value="Unassembled WGS sequence"/>
</dbReference>
<name>A0ABN7P305_TIMPD</name>
<keyword evidence="3" id="KW-1185">Reference proteome</keyword>
<feature type="region of interest" description="Disordered" evidence="1">
    <location>
        <begin position="279"/>
        <end position="342"/>
    </location>
</feature>
<feature type="compositionally biased region" description="Acidic residues" evidence="1">
    <location>
        <begin position="324"/>
        <end position="340"/>
    </location>
</feature>
<sequence length="427" mass="47353">MKIHMRRDEQIFHGLLDYLVSHDEVKVPGPRTSAAQLSSLVCELPTGWGQENALQRIPDSLIECYNTSTGLNNKENLLPMNLQTLLSILRKVEDSEEGRNLNLLSLSTSILHSSSDIRQMAFQLTLKNHLYHPFPADKDMAGRKWLRNVLKWHPNLSLRKLESVSLGKYEDGEIEVRISVGFKLDGIERNPKVLETSGVIPYSVSGIQFYKHKILLTKLIPQNNYKFPNETLTPIERCTLHLMLSKSIEKYQRGDEGTTCNKLSSSSLVSPFFRRKRQVEVESESGSGSGGLVGPTTSTGDSEVHDETRTSLTATEEYPGKEIDSEDVEEDVNSDNDDSSVLEIPDVVNRQTTTSVLSDCPVENGVIHTKWGAVSISSVIAGIVSGLETQTVSLENLVFENDRANSLQEAIAAAAQGVDNRWSATIS</sequence>
<comment type="caution">
    <text evidence="2">The sequence shown here is derived from an EMBL/GenBank/DDBJ whole genome shotgun (WGS) entry which is preliminary data.</text>
</comment>